<organism evidence="1 2">
    <name type="scientific">Dichomitus squalens (strain LYAD-421)</name>
    <name type="common">Western red white-rot fungus</name>
    <dbReference type="NCBI Taxonomy" id="732165"/>
    <lineage>
        <taxon>Eukaryota</taxon>
        <taxon>Fungi</taxon>
        <taxon>Dikarya</taxon>
        <taxon>Basidiomycota</taxon>
        <taxon>Agaricomycotina</taxon>
        <taxon>Agaricomycetes</taxon>
        <taxon>Polyporales</taxon>
        <taxon>Polyporaceae</taxon>
        <taxon>Dichomitus</taxon>
    </lineage>
</organism>
<dbReference type="KEGG" id="dsq:DICSQDRAFT_126698"/>
<sequence>MDGCFLKYYTQLSDILLSLPHLESLRIKRFGYMFKSQHEQNAHMILDLLHAYSVEVLKLSDGDWDHQQEYSGISRYTSLRSIEITTAWQLDLVLIIQVLSHVRSTLLEDASITVFVSNAWENGGPNRQEVLARVQDIGAKTDDILAAPSAFPSLRLASVRLFVRLSNQVCHDVGSVAS</sequence>
<reference evidence="1 2" key="1">
    <citation type="journal article" date="2012" name="Science">
        <title>The Paleozoic origin of enzymatic lignin decomposition reconstructed from 31 fungal genomes.</title>
        <authorList>
            <person name="Floudas D."/>
            <person name="Binder M."/>
            <person name="Riley R."/>
            <person name="Barry K."/>
            <person name="Blanchette R.A."/>
            <person name="Henrissat B."/>
            <person name="Martinez A.T."/>
            <person name="Otillar R."/>
            <person name="Spatafora J.W."/>
            <person name="Yadav J.S."/>
            <person name="Aerts A."/>
            <person name="Benoit I."/>
            <person name="Boyd A."/>
            <person name="Carlson A."/>
            <person name="Copeland A."/>
            <person name="Coutinho P.M."/>
            <person name="de Vries R.P."/>
            <person name="Ferreira P."/>
            <person name="Findley K."/>
            <person name="Foster B."/>
            <person name="Gaskell J."/>
            <person name="Glotzer D."/>
            <person name="Gorecki P."/>
            <person name="Heitman J."/>
            <person name="Hesse C."/>
            <person name="Hori C."/>
            <person name="Igarashi K."/>
            <person name="Jurgens J.A."/>
            <person name="Kallen N."/>
            <person name="Kersten P."/>
            <person name="Kohler A."/>
            <person name="Kuees U."/>
            <person name="Kumar T.K.A."/>
            <person name="Kuo A."/>
            <person name="LaButti K."/>
            <person name="Larrondo L.F."/>
            <person name="Lindquist E."/>
            <person name="Ling A."/>
            <person name="Lombard V."/>
            <person name="Lucas S."/>
            <person name="Lundell T."/>
            <person name="Martin R."/>
            <person name="McLaughlin D.J."/>
            <person name="Morgenstern I."/>
            <person name="Morin E."/>
            <person name="Murat C."/>
            <person name="Nagy L.G."/>
            <person name="Nolan M."/>
            <person name="Ohm R.A."/>
            <person name="Patyshakuliyeva A."/>
            <person name="Rokas A."/>
            <person name="Ruiz-Duenas F.J."/>
            <person name="Sabat G."/>
            <person name="Salamov A."/>
            <person name="Samejima M."/>
            <person name="Schmutz J."/>
            <person name="Slot J.C."/>
            <person name="St John F."/>
            <person name="Stenlid J."/>
            <person name="Sun H."/>
            <person name="Sun S."/>
            <person name="Syed K."/>
            <person name="Tsang A."/>
            <person name="Wiebenga A."/>
            <person name="Young D."/>
            <person name="Pisabarro A."/>
            <person name="Eastwood D.C."/>
            <person name="Martin F."/>
            <person name="Cullen D."/>
            <person name="Grigoriev I.V."/>
            <person name="Hibbett D.S."/>
        </authorList>
    </citation>
    <scope>NUCLEOTIDE SEQUENCE [LARGE SCALE GENOMIC DNA]</scope>
    <source>
        <strain evidence="1 2">LYAD-421 SS1</strain>
    </source>
</reference>
<accession>R7T0R5</accession>
<dbReference type="EMBL" id="JH719407">
    <property type="protein sequence ID" value="EJF61946.1"/>
    <property type="molecule type" value="Genomic_DNA"/>
</dbReference>
<dbReference type="Proteomes" id="UP000053319">
    <property type="component" value="Unassembled WGS sequence"/>
</dbReference>
<dbReference type="GeneID" id="18834341"/>
<evidence type="ECO:0000313" key="1">
    <source>
        <dbReference type="EMBL" id="EJF61946.1"/>
    </source>
</evidence>
<protein>
    <submittedName>
        <fullName evidence="1">Uncharacterized protein</fullName>
    </submittedName>
</protein>
<evidence type="ECO:0000313" key="2">
    <source>
        <dbReference type="Proteomes" id="UP000053319"/>
    </source>
</evidence>
<dbReference type="RefSeq" id="XP_007365201.1">
    <property type="nucleotide sequence ID" value="XM_007365139.1"/>
</dbReference>
<proteinExistence type="predicted"/>
<gene>
    <name evidence="1" type="ORF">DICSQDRAFT_126698</name>
</gene>
<name>R7T0R5_DICSQ</name>
<dbReference type="AlphaFoldDB" id="R7T0R5"/>
<dbReference type="HOGENOM" id="CLU_1510559_0_0_1"/>